<keyword evidence="1" id="KW-0720">Serine protease</keyword>
<evidence type="ECO:0000256" key="2">
    <source>
        <dbReference type="SAM" id="MobiDB-lite"/>
    </source>
</evidence>
<dbReference type="RefSeq" id="WP_048034209.1">
    <property type="nucleotide sequence ID" value="NZ_CP030117.1"/>
</dbReference>
<keyword evidence="1" id="KW-0378">Hydrolase</keyword>
<dbReference type="SUPFAM" id="SSF50494">
    <property type="entry name" value="Trypsin-like serine proteases"/>
    <property type="match status" value="1"/>
</dbReference>
<dbReference type="Proteomes" id="UP000036061">
    <property type="component" value="Chromosome"/>
</dbReference>
<feature type="compositionally biased region" description="Basic residues" evidence="2">
    <location>
        <begin position="352"/>
        <end position="369"/>
    </location>
</feature>
<organism evidence="3 4">
    <name type="scientific">Brevibacillus brevis</name>
    <name type="common">Bacillus brevis</name>
    <dbReference type="NCBI Taxonomy" id="1393"/>
    <lineage>
        <taxon>Bacteria</taxon>
        <taxon>Bacillati</taxon>
        <taxon>Bacillota</taxon>
        <taxon>Bacilli</taxon>
        <taxon>Bacillales</taxon>
        <taxon>Paenibacillaceae</taxon>
        <taxon>Brevibacillus</taxon>
    </lineage>
</organism>
<dbReference type="EMBL" id="CP030117">
    <property type="protein sequence ID" value="AWX57678.1"/>
    <property type="molecule type" value="Genomic_DNA"/>
</dbReference>
<dbReference type="InterPro" id="IPR009003">
    <property type="entry name" value="Peptidase_S1_PA"/>
</dbReference>
<feature type="region of interest" description="Disordered" evidence="2">
    <location>
        <begin position="327"/>
        <end position="369"/>
    </location>
</feature>
<dbReference type="AlphaFoldDB" id="A0A2Z4MMJ5"/>
<dbReference type="Gene3D" id="2.40.10.10">
    <property type="entry name" value="Trypsin-like serine proteases"/>
    <property type="match status" value="1"/>
</dbReference>
<dbReference type="InterPro" id="IPR043504">
    <property type="entry name" value="Peptidase_S1_PA_chymotrypsin"/>
</dbReference>
<evidence type="ECO:0000313" key="4">
    <source>
        <dbReference type="Proteomes" id="UP000036061"/>
    </source>
</evidence>
<name>A0A2Z4MMJ5_BREBE</name>
<keyword evidence="1" id="KW-0645">Protease</keyword>
<proteinExistence type="predicted"/>
<reference evidence="3 4" key="1">
    <citation type="journal article" date="2015" name="Genome Announc.">
        <title>Draft Genome Sequence of Brevibacillus brevis DZQ7, a Plant Growth-Promoting Rhizobacterium with Broad-Spectrum Antimicrobial Activity.</title>
        <authorList>
            <person name="Hou Q."/>
            <person name="Wang C."/>
            <person name="Hou X."/>
            <person name="Xia Z."/>
            <person name="Ye J."/>
            <person name="Liu K."/>
            <person name="Liu H."/>
            <person name="Wang J."/>
            <person name="Guo H."/>
            <person name="Yu X."/>
            <person name="Yang Y."/>
            <person name="Du B."/>
            <person name="Ding Y."/>
        </authorList>
    </citation>
    <scope>NUCLEOTIDE SEQUENCE [LARGE SCALE GENOMIC DNA]</scope>
    <source>
        <strain evidence="3 4">DZQ7</strain>
    </source>
</reference>
<sequence>MATFQEALLAKNHLVKRWKRMPGVIGIGIGYANGKNKKGGACIVMYTVNASAAVKKSCPSCVLVKRQVATTPTHVSVPVRTVTSGRCHCHPAVRPSATNYRSRIRPVIAGYSIGYPGASGTAGLIVARGGQRFVLSNNHVLNRNNTSGYTETIQPGGADGGRSGRDRIGRLYRFVRLRRNAANRMDAAISIPISNRLLAPRYATVGRVPGVIRSYGIGRRLKKVGRSSGLAWGTVESIHTDIDVSYGNYGGLGTIRFLNQTVIRSTVPVSLPGDSGSVWLTAGNYAAAVNFAGSSNGRLSISYPVIWALQAFGVGVARSAGRTGKSVAKAKGVRRNNARTRPLSATELNRVQTKKAASKRQRGKKKTNR</sequence>
<accession>A0A2Z4MMJ5</accession>
<protein>
    <recommendedName>
        <fullName evidence="5">Serine protease</fullName>
    </recommendedName>
</protein>
<evidence type="ECO:0008006" key="5">
    <source>
        <dbReference type="Google" id="ProtNLM"/>
    </source>
</evidence>
<evidence type="ECO:0000256" key="1">
    <source>
        <dbReference type="ARBA" id="ARBA00022825"/>
    </source>
</evidence>
<dbReference type="GO" id="GO:0008236">
    <property type="term" value="F:serine-type peptidase activity"/>
    <property type="evidence" value="ECO:0007669"/>
    <property type="project" value="UniProtKB-KW"/>
</dbReference>
<evidence type="ECO:0000313" key="3">
    <source>
        <dbReference type="EMBL" id="AWX57678.1"/>
    </source>
</evidence>
<gene>
    <name evidence="3" type="ORF">AB432_022715</name>
</gene>